<comment type="subcellular location">
    <subcellularLocation>
        <location evidence="1">Cell projection</location>
        <location evidence="1">Neuron projection</location>
    </subcellularLocation>
    <subcellularLocation>
        <location evidence="16">Postsynaptic cell membrane</location>
        <topology evidence="16">Multi-pass membrane protein</topology>
    </subcellularLocation>
</comment>
<accession>A0A1D1VV42</accession>
<keyword evidence="4 17" id="KW-0812">Transmembrane</keyword>
<evidence type="ECO:0000313" key="21">
    <source>
        <dbReference type="EMBL" id="GAV02854.1"/>
    </source>
</evidence>
<evidence type="ECO:0000256" key="11">
    <source>
        <dbReference type="ARBA" id="ARBA00023170"/>
    </source>
</evidence>
<evidence type="ECO:0000256" key="4">
    <source>
        <dbReference type="ARBA" id="ARBA00022692"/>
    </source>
</evidence>
<dbReference type="OrthoDB" id="2129233at2759"/>
<dbReference type="Pfam" id="PF22673">
    <property type="entry name" value="MCP-like_PDC_1"/>
    <property type="match status" value="1"/>
</dbReference>
<dbReference type="InterPro" id="IPR043458">
    <property type="entry name" value="GPR158/179"/>
</dbReference>
<organism evidence="21 22">
    <name type="scientific">Ramazzottius varieornatus</name>
    <name type="common">Water bear</name>
    <name type="synonym">Tardigrade</name>
    <dbReference type="NCBI Taxonomy" id="947166"/>
    <lineage>
        <taxon>Eukaryota</taxon>
        <taxon>Metazoa</taxon>
        <taxon>Ecdysozoa</taxon>
        <taxon>Tardigrada</taxon>
        <taxon>Eutardigrada</taxon>
        <taxon>Parachela</taxon>
        <taxon>Hypsibioidea</taxon>
        <taxon>Ramazzottiidae</taxon>
        <taxon>Ramazzottius</taxon>
    </lineage>
</organism>
<keyword evidence="10" id="KW-1015">Disulfide bond</keyword>
<dbReference type="CDD" id="cd12913">
    <property type="entry name" value="PDC1_MCP_like"/>
    <property type="match status" value="1"/>
</dbReference>
<evidence type="ECO:0000259" key="20">
    <source>
        <dbReference type="Pfam" id="PF22572"/>
    </source>
</evidence>
<evidence type="ECO:0000256" key="16">
    <source>
        <dbReference type="ARBA" id="ARBA00034104"/>
    </source>
</evidence>
<protein>
    <submittedName>
        <fullName evidence="21">Uncharacterized protein</fullName>
    </submittedName>
</protein>
<feature type="transmembrane region" description="Helical" evidence="17">
    <location>
        <begin position="452"/>
        <end position="471"/>
    </location>
</feature>
<evidence type="ECO:0000313" key="22">
    <source>
        <dbReference type="Proteomes" id="UP000186922"/>
    </source>
</evidence>
<evidence type="ECO:0000256" key="5">
    <source>
        <dbReference type="ARBA" id="ARBA00022729"/>
    </source>
</evidence>
<dbReference type="Gene3D" id="3.30.450.20">
    <property type="entry name" value="PAS domain"/>
    <property type="match status" value="1"/>
</dbReference>
<evidence type="ECO:0000256" key="13">
    <source>
        <dbReference type="ARBA" id="ARBA00023224"/>
    </source>
</evidence>
<feature type="signal peptide" evidence="18">
    <location>
        <begin position="1"/>
        <end position="21"/>
    </location>
</feature>
<gene>
    <name evidence="21" type="primary">RvY_13368-1</name>
    <name evidence="21" type="synonym">RvY_13368.1</name>
    <name evidence="21" type="ORF">RvY_13368</name>
</gene>
<keyword evidence="5 18" id="KW-0732">Signal</keyword>
<evidence type="ECO:0000256" key="17">
    <source>
        <dbReference type="SAM" id="Phobius"/>
    </source>
</evidence>
<evidence type="ECO:0000256" key="3">
    <source>
        <dbReference type="ARBA" id="ARBA00022475"/>
    </source>
</evidence>
<evidence type="ECO:0000256" key="2">
    <source>
        <dbReference type="ARBA" id="ARBA00007242"/>
    </source>
</evidence>
<sequence>MFVYWMFLIYQFWCSVPTATAEPYVSGNFMTLVETTTKKPVGAMMDAASVALQFVENVRTAASCDGGTSNTLNVVFDNSEWKAQANAAVRLSNLLTHWFMINGSGADMTDELLFAMTRTTIEIETLAFGSAIAFEPGLYRNMDKFCAYSFHTGNTTIKSHDISVEYDYFPSEWYLGCKQKFLNNTNVLKDNVTLRLSGYNSNGTKVHKIPVTFPEPRMEYDDGFWTRPYFDCGGGDIWMITFNSPVLAVLNSSLTFAGVATVDIALNILDIDQCDATSDAKKIALNVFRGTHHCKPSSTCVPKTGLGFRRGTYQCTCRPGYYFPNASSSTKAFSGFDVEDAYAAWVMNGSAEYFNYYDCLPCPEGCETCTDSTPCLADWNWVIRSVLLAVVVMMLVCVHFIALLVTKHQKRTIIKSASPMFLLIICLGGIVITISGILEFPKVTHEICIARVWFQHLGFVLIYGPLLLKNWRYETEFKRRKDCLLL</sequence>
<evidence type="ECO:0000256" key="14">
    <source>
        <dbReference type="ARBA" id="ARBA00023257"/>
    </source>
</evidence>
<evidence type="ECO:0000256" key="12">
    <source>
        <dbReference type="ARBA" id="ARBA00023180"/>
    </source>
</evidence>
<evidence type="ECO:0000256" key="15">
    <source>
        <dbReference type="ARBA" id="ARBA00023273"/>
    </source>
</evidence>
<evidence type="ECO:0000256" key="1">
    <source>
        <dbReference type="ARBA" id="ARBA00004487"/>
    </source>
</evidence>
<feature type="domain" description="GPR158/179 extracellular" evidence="20">
    <location>
        <begin position="225"/>
        <end position="322"/>
    </location>
</feature>
<keyword evidence="12" id="KW-0325">Glycoprotein</keyword>
<dbReference type="GO" id="GO:0043005">
    <property type="term" value="C:neuron projection"/>
    <property type="evidence" value="ECO:0007669"/>
    <property type="project" value="UniProtKB-SubCell"/>
</dbReference>
<keyword evidence="11" id="KW-0675">Receptor</keyword>
<keyword evidence="6 17" id="KW-1133">Transmembrane helix</keyword>
<evidence type="ECO:0000256" key="7">
    <source>
        <dbReference type="ARBA" id="ARBA00023018"/>
    </source>
</evidence>
<evidence type="ECO:0000256" key="10">
    <source>
        <dbReference type="ARBA" id="ARBA00023157"/>
    </source>
</evidence>
<comment type="similarity">
    <text evidence="2">Belongs to the G-protein coupled receptor 3 family.</text>
</comment>
<reference evidence="21 22" key="1">
    <citation type="journal article" date="2016" name="Nat. Commun.">
        <title>Extremotolerant tardigrade genome and improved radiotolerance of human cultured cells by tardigrade-unique protein.</title>
        <authorList>
            <person name="Hashimoto T."/>
            <person name="Horikawa D.D."/>
            <person name="Saito Y."/>
            <person name="Kuwahara H."/>
            <person name="Kozuka-Hata H."/>
            <person name="Shin-I T."/>
            <person name="Minakuchi Y."/>
            <person name="Ohishi K."/>
            <person name="Motoyama A."/>
            <person name="Aizu T."/>
            <person name="Enomoto A."/>
            <person name="Kondo K."/>
            <person name="Tanaka S."/>
            <person name="Hara Y."/>
            <person name="Koshikawa S."/>
            <person name="Sagara H."/>
            <person name="Miura T."/>
            <person name="Yokobori S."/>
            <person name="Miyagawa K."/>
            <person name="Suzuki Y."/>
            <person name="Kubo T."/>
            <person name="Oyama M."/>
            <person name="Kohara Y."/>
            <person name="Fujiyama A."/>
            <person name="Arakawa K."/>
            <person name="Katayama T."/>
            <person name="Toyoda A."/>
            <person name="Kunieda T."/>
        </authorList>
    </citation>
    <scope>NUCLEOTIDE SEQUENCE [LARGE SCALE GENOMIC DNA]</scope>
    <source>
        <strain evidence="21 22">YOKOZUNA-1</strain>
    </source>
</reference>
<keyword evidence="14" id="KW-0628">Postsynaptic cell membrane</keyword>
<dbReference type="InterPro" id="IPR017978">
    <property type="entry name" value="GPCR_3_C"/>
</dbReference>
<feature type="domain" description="G-protein coupled receptors family 3 profile" evidence="19">
    <location>
        <begin position="378"/>
        <end position="481"/>
    </location>
</feature>
<feature type="transmembrane region" description="Helical" evidence="17">
    <location>
        <begin position="381"/>
        <end position="405"/>
    </location>
</feature>
<keyword evidence="7" id="KW-0770">Synapse</keyword>
<dbReference type="Pfam" id="PF00003">
    <property type="entry name" value="7tm_3"/>
    <property type="match status" value="1"/>
</dbReference>
<dbReference type="GO" id="GO:0045211">
    <property type="term" value="C:postsynaptic membrane"/>
    <property type="evidence" value="ECO:0007669"/>
    <property type="project" value="UniProtKB-SubCell"/>
</dbReference>
<dbReference type="EMBL" id="BDGG01000008">
    <property type="protein sequence ID" value="GAV02854.1"/>
    <property type="molecule type" value="Genomic_DNA"/>
</dbReference>
<dbReference type="PANTHER" id="PTHR32546">
    <property type="entry name" value="G-PROTEIN COUPLED RECEPTOR 158-RELATED"/>
    <property type="match status" value="1"/>
</dbReference>
<keyword evidence="13" id="KW-0807">Transducer</keyword>
<feature type="transmembrane region" description="Helical" evidence="17">
    <location>
        <begin position="417"/>
        <end position="440"/>
    </location>
</feature>
<keyword evidence="22" id="KW-1185">Reference proteome</keyword>
<dbReference type="CDD" id="cd00054">
    <property type="entry name" value="EGF_CA"/>
    <property type="match status" value="1"/>
</dbReference>
<dbReference type="Pfam" id="PF22572">
    <property type="entry name" value="GPR158_179_EC"/>
    <property type="match status" value="1"/>
</dbReference>
<keyword evidence="9 17" id="KW-0472">Membrane</keyword>
<name>A0A1D1VV42_RAMVA</name>
<evidence type="ECO:0000256" key="6">
    <source>
        <dbReference type="ARBA" id="ARBA00022989"/>
    </source>
</evidence>
<dbReference type="PANTHER" id="PTHR32546:SF29">
    <property type="entry name" value="G-PROTEIN COUPLED RECEPTORS FAMILY 3 PROFILE DOMAIN-CONTAINING PROTEIN"/>
    <property type="match status" value="1"/>
</dbReference>
<evidence type="ECO:0000259" key="19">
    <source>
        <dbReference type="Pfam" id="PF00003"/>
    </source>
</evidence>
<keyword evidence="15" id="KW-0966">Cell projection</keyword>
<dbReference type="AlphaFoldDB" id="A0A1D1VV42"/>
<keyword evidence="3" id="KW-1003">Cell membrane</keyword>
<evidence type="ECO:0000256" key="8">
    <source>
        <dbReference type="ARBA" id="ARBA00023040"/>
    </source>
</evidence>
<evidence type="ECO:0000256" key="9">
    <source>
        <dbReference type="ARBA" id="ARBA00023136"/>
    </source>
</evidence>
<feature type="chain" id="PRO_5008898883" evidence="18">
    <location>
        <begin position="22"/>
        <end position="486"/>
    </location>
</feature>
<dbReference type="GO" id="GO:0004930">
    <property type="term" value="F:G protein-coupled receptor activity"/>
    <property type="evidence" value="ECO:0007669"/>
    <property type="project" value="UniProtKB-KW"/>
</dbReference>
<comment type="caution">
    <text evidence="21">The sequence shown here is derived from an EMBL/GenBank/DDBJ whole genome shotgun (WGS) entry which is preliminary data.</text>
</comment>
<dbReference type="Proteomes" id="UP000186922">
    <property type="component" value="Unassembled WGS sequence"/>
</dbReference>
<proteinExistence type="inferred from homology"/>
<keyword evidence="8" id="KW-0297">G-protein coupled receptor</keyword>
<evidence type="ECO:0000256" key="18">
    <source>
        <dbReference type="SAM" id="SignalP"/>
    </source>
</evidence>
<dbReference type="InterPro" id="IPR054714">
    <property type="entry name" value="GPR158_179_extracellular"/>
</dbReference>